<gene>
    <name evidence="2" type="ORF">SSCH_2150001</name>
</gene>
<dbReference type="EMBL" id="CDRZ01000130">
    <property type="protein sequence ID" value="CEO88586.1"/>
    <property type="molecule type" value="Genomic_DNA"/>
</dbReference>
<proteinExistence type="predicted"/>
<dbReference type="RefSeq" id="WP_052835390.1">
    <property type="nucleotide sequence ID" value="NZ_CDRZ01000130.1"/>
</dbReference>
<evidence type="ECO:0000256" key="1">
    <source>
        <dbReference type="SAM" id="Phobius"/>
    </source>
</evidence>
<feature type="transmembrane region" description="Helical" evidence="1">
    <location>
        <begin position="6"/>
        <end position="27"/>
    </location>
</feature>
<evidence type="ECO:0000313" key="2">
    <source>
        <dbReference type="EMBL" id="CEO88586.1"/>
    </source>
</evidence>
<keyword evidence="1" id="KW-0812">Transmembrane</keyword>
<organism evidence="2 3">
    <name type="scientific">Syntrophaceticus schinkii</name>
    <dbReference type="NCBI Taxonomy" id="499207"/>
    <lineage>
        <taxon>Bacteria</taxon>
        <taxon>Bacillati</taxon>
        <taxon>Bacillota</taxon>
        <taxon>Clostridia</taxon>
        <taxon>Thermoanaerobacterales</taxon>
        <taxon>Thermoanaerobacterales Family III. Incertae Sedis</taxon>
        <taxon>Syntrophaceticus</taxon>
    </lineage>
</organism>
<sequence>MNQIRFTTVAIALVVTLFILLGGYFLYDKYYIKNGLEEKINQIVETEEIKIAKQENPPTVYIRSSEIKDLQTAHRKTAEIVYQSLGPEFRVVFLDERTEKLSKLYEKCSFVIQEGIATGRFQEMNVKVQELAAEEGIQCHLTMDSFNVYLELDDDKGYLYEAEPALPLFNMSTF</sequence>
<name>A0A0B7MKS9_9FIRM</name>
<keyword evidence="1" id="KW-1133">Transmembrane helix</keyword>
<reference evidence="3" key="1">
    <citation type="submission" date="2015-01" db="EMBL/GenBank/DDBJ databases">
        <authorList>
            <person name="Manzoor Shahid"/>
            <person name="Zubair Saima"/>
        </authorList>
    </citation>
    <scope>NUCLEOTIDE SEQUENCE [LARGE SCALE GENOMIC DNA]</scope>
    <source>
        <strain evidence="3">Sp3</strain>
    </source>
</reference>
<evidence type="ECO:0000313" key="3">
    <source>
        <dbReference type="Proteomes" id="UP000046155"/>
    </source>
</evidence>
<keyword evidence="3" id="KW-1185">Reference proteome</keyword>
<dbReference type="AlphaFoldDB" id="A0A0B7MKS9"/>
<keyword evidence="1" id="KW-0472">Membrane</keyword>
<dbReference type="OrthoDB" id="1727322at2"/>
<dbReference type="Proteomes" id="UP000046155">
    <property type="component" value="Unassembled WGS sequence"/>
</dbReference>
<protein>
    <submittedName>
        <fullName evidence="2">Uncharacterized protein</fullName>
    </submittedName>
</protein>
<accession>A0A0B7MKS9</accession>